<keyword evidence="8" id="KW-0067">ATP-binding</keyword>
<feature type="chain" id="PRO_5044638295" evidence="10">
    <location>
        <begin position="26"/>
        <end position="730"/>
    </location>
</feature>
<keyword evidence="7 9" id="KW-0472">Membrane</keyword>
<keyword evidence="4 10" id="KW-0732">Signal</keyword>
<dbReference type="RefSeq" id="XP_021287133.1">
    <property type="nucleotide sequence ID" value="XM_021431458.1"/>
</dbReference>
<dbReference type="AlphaFoldDB" id="A0A6J1AIS7"/>
<dbReference type="InterPro" id="IPR011009">
    <property type="entry name" value="Kinase-like_dom_sf"/>
</dbReference>
<dbReference type="PROSITE" id="PS50011">
    <property type="entry name" value="PROTEIN_KINASE_DOM"/>
    <property type="match status" value="1"/>
</dbReference>
<dbReference type="Pfam" id="PF23598">
    <property type="entry name" value="LRR_14"/>
    <property type="match status" value="1"/>
</dbReference>
<evidence type="ECO:0000313" key="15">
    <source>
        <dbReference type="RefSeq" id="XP_021287134.1"/>
    </source>
</evidence>
<evidence type="ECO:0000313" key="12">
    <source>
        <dbReference type="Proteomes" id="UP000504621"/>
    </source>
</evidence>
<keyword evidence="12" id="KW-1185">Reference proteome</keyword>
<keyword evidence="2" id="KW-0433">Leucine-rich repeat</keyword>
<dbReference type="Gene3D" id="3.30.200.20">
    <property type="entry name" value="Phosphorylase Kinase, domain 1"/>
    <property type="match status" value="1"/>
</dbReference>
<evidence type="ECO:0000256" key="2">
    <source>
        <dbReference type="ARBA" id="ARBA00022614"/>
    </source>
</evidence>
<dbReference type="InterPro" id="IPR017441">
    <property type="entry name" value="Protein_kinase_ATP_BS"/>
</dbReference>
<feature type="binding site" evidence="8">
    <location>
        <position position="673"/>
    </location>
    <ligand>
        <name>ATP</name>
        <dbReference type="ChEBI" id="CHEBI:30616"/>
    </ligand>
</feature>
<sequence>MKISSSPCLVFLVHIFMLFAAHVYSLTDDESALLALKAYIDPGTANILASWTTKSSVCNWIGVTCGGQPQRVIALNLSSMGLDGTLPPQIGKVPSALGNITSLKKIYLSKNQLSGFITSSIFNVSSLQIIDLSFNRLVGGLPVDMFNLLPDLKELYLSGNQLHGQIPSSLFNCWQLEVLYLPSNNFTGAIPTTLGNLTMLKELYLSNNILEGRIPSSIGNCTSLTLLDLADNSFDGLIPNTIVNLKNLQKLNLAHNALTIESSTLESSFINSVTNNMHLRRIVLSGNPLDTMLPMSIGNLSTSLEYLWLTDCKLQGRIPSEVGNLSSLVALRLGNNELTGVIPSTIGRLQKLQGLHLQGNKLQGTILYDFCKLSSLFELFLSGNELSGLIPECLSNLTTLRNLSLSSNRLTSTIPSSLWSLTDILAINMSSNSLQGSLPFEIENLRVVIEIDLSKNQFSGYIPNSIAYLKSLEYLSLAVNRLEGLIPEFLGSSVSLEFLDLSHNKLSGVIPMSLVRLRLIYFNVSFNELEGEIPSGGNFVNFTAHSYVMNKALCGAPRLQVPTCRTGTSKRSRRPILTLAKILLPIIASMCILPLMYRAIRLASMRFLRQIYRAIKHCLKKREDPLLTTNRTILYQEIVLATDGFSESNIIGTGSFGFVYKGAMKEEKNVAIKVFNLHPEKGLRSFQVESELLSNTRHPNLVKLMNSCCDDDFRALVLEYMPNGTLDKWL</sequence>
<protein>
    <submittedName>
        <fullName evidence="13 14">Receptor kinase-like protein Xa21</fullName>
    </submittedName>
</protein>
<feature type="transmembrane region" description="Helical" evidence="9">
    <location>
        <begin position="582"/>
        <end position="600"/>
    </location>
</feature>
<dbReference type="InterPro" id="IPR000719">
    <property type="entry name" value="Prot_kinase_dom"/>
</dbReference>
<evidence type="ECO:0000256" key="6">
    <source>
        <dbReference type="ARBA" id="ARBA00022989"/>
    </source>
</evidence>
<evidence type="ECO:0000259" key="11">
    <source>
        <dbReference type="PROSITE" id="PS50011"/>
    </source>
</evidence>
<dbReference type="InterPro" id="IPR001245">
    <property type="entry name" value="Ser-Thr/Tyr_kinase_cat_dom"/>
</dbReference>
<evidence type="ECO:0000256" key="5">
    <source>
        <dbReference type="ARBA" id="ARBA00022737"/>
    </source>
</evidence>
<dbReference type="Pfam" id="PF13855">
    <property type="entry name" value="LRR_8"/>
    <property type="match status" value="2"/>
</dbReference>
<dbReference type="GeneID" id="110418671"/>
<evidence type="ECO:0000256" key="1">
    <source>
        <dbReference type="ARBA" id="ARBA00004167"/>
    </source>
</evidence>
<evidence type="ECO:0000256" key="10">
    <source>
        <dbReference type="SAM" id="SignalP"/>
    </source>
</evidence>
<dbReference type="GO" id="GO:0005524">
    <property type="term" value="F:ATP binding"/>
    <property type="evidence" value="ECO:0007669"/>
    <property type="project" value="UniProtKB-UniRule"/>
</dbReference>
<dbReference type="RefSeq" id="XP_021287132.1">
    <property type="nucleotide sequence ID" value="XM_021431457.1"/>
</dbReference>
<dbReference type="InterPro" id="IPR003591">
    <property type="entry name" value="Leu-rich_rpt_typical-subtyp"/>
</dbReference>
<dbReference type="Pfam" id="PF00560">
    <property type="entry name" value="LRR_1"/>
    <property type="match status" value="3"/>
</dbReference>
<evidence type="ECO:0000313" key="14">
    <source>
        <dbReference type="RefSeq" id="XP_021287133.1"/>
    </source>
</evidence>
<dbReference type="FunFam" id="3.80.10.10:FF:000095">
    <property type="entry name" value="LRR receptor-like serine/threonine-protein kinase GSO1"/>
    <property type="match status" value="2"/>
</dbReference>
<dbReference type="Pfam" id="PF07714">
    <property type="entry name" value="PK_Tyr_Ser-Thr"/>
    <property type="match status" value="1"/>
</dbReference>
<dbReference type="InterPro" id="IPR055414">
    <property type="entry name" value="LRR_R13L4/SHOC2-like"/>
</dbReference>
<evidence type="ECO:0000313" key="13">
    <source>
        <dbReference type="RefSeq" id="XP_021287132.1"/>
    </source>
</evidence>
<evidence type="ECO:0000256" key="4">
    <source>
        <dbReference type="ARBA" id="ARBA00022729"/>
    </source>
</evidence>
<dbReference type="SMART" id="SM00369">
    <property type="entry name" value="LRR_TYP"/>
    <property type="match status" value="8"/>
</dbReference>
<feature type="signal peptide" evidence="10">
    <location>
        <begin position="1"/>
        <end position="25"/>
    </location>
</feature>
<comment type="subcellular location">
    <subcellularLocation>
        <location evidence="1">Membrane</location>
        <topology evidence="1">Single-pass membrane protein</topology>
    </subcellularLocation>
</comment>
<dbReference type="SUPFAM" id="SSF52058">
    <property type="entry name" value="L domain-like"/>
    <property type="match status" value="2"/>
</dbReference>
<keyword evidence="3 9" id="KW-0812">Transmembrane</keyword>
<dbReference type="PANTHER" id="PTHR27008:SF398">
    <property type="entry name" value="PROTEIN KINASE DOMAIN-CONTAINING PROTEIN"/>
    <property type="match status" value="1"/>
</dbReference>
<dbReference type="Pfam" id="PF08263">
    <property type="entry name" value="LRRNT_2"/>
    <property type="match status" value="1"/>
</dbReference>
<dbReference type="PROSITE" id="PS51450">
    <property type="entry name" value="LRR"/>
    <property type="match status" value="1"/>
</dbReference>
<dbReference type="InterPro" id="IPR051809">
    <property type="entry name" value="Plant_receptor-like_S/T_kinase"/>
</dbReference>
<proteinExistence type="predicted"/>
<name>A0A6J1AIS7_9ROSI</name>
<dbReference type="GO" id="GO:0016020">
    <property type="term" value="C:membrane"/>
    <property type="evidence" value="ECO:0007669"/>
    <property type="project" value="UniProtKB-SubCell"/>
</dbReference>
<dbReference type="PANTHER" id="PTHR27008">
    <property type="entry name" value="OS04G0122200 PROTEIN"/>
    <property type="match status" value="1"/>
</dbReference>
<accession>A0A6J1AIS7</accession>
<dbReference type="SUPFAM" id="SSF56112">
    <property type="entry name" value="Protein kinase-like (PK-like)"/>
    <property type="match status" value="1"/>
</dbReference>
<evidence type="ECO:0000256" key="7">
    <source>
        <dbReference type="ARBA" id="ARBA00023136"/>
    </source>
</evidence>
<evidence type="ECO:0000256" key="3">
    <source>
        <dbReference type="ARBA" id="ARBA00022692"/>
    </source>
</evidence>
<dbReference type="PROSITE" id="PS00107">
    <property type="entry name" value="PROTEIN_KINASE_ATP"/>
    <property type="match status" value="1"/>
</dbReference>
<keyword evidence="6 9" id="KW-1133">Transmembrane helix</keyword>
<dbReference type="InterPro" id="IPR032675">
    <property type="entry name" value="LRR_dom_sf"/>
</dbReference>
<dbReference type="GO" id="GO:0004672">
    <property type="term" value="F:protein kinase activity"/>
    <property type="evidence" value="ECO:0007669"/>
    <property type="project" value="InterPro"/>
</dbReference>
<keyword evidence="5" id="KW-0677">Repeat</keyword>
<organism evidence="12 13">
    <name type="scientific">Herrania umbratica</name>
    <dbReference type="NCBI Taxonomy" id="108875"/>
    <lineage>
        <taxon>Eukaryota</taxon>
        <taxon>Viridiplantae</taxon>
        <taxon>Streptophyta</taxon>
        <taxon>Embryophyta</taxon>
        <taxon>Tracheophyta</taxon>
        <taxon>Spermatophyta</taxon>
        <taxon>Magnoliopsida</taxon>
        <taxon>eudicotyledons</taxon>
        <taxon>Gunneridae</taxon>
        <taxon>Pentapetalae</taxon>
        <taxon>rosids</taxon>
        <taxon>malvids</taxon>
        <taxon>Malvales</taxon>
        <taxon>Malvaceae</taxon>
        <taxon>Byttnerioideae</taxon>
        <taxon>Herrania</taxon>
    </lineage>
</organism>
<dbReference type="OrthoDB" id="944696at2759"/>
<keyword evidence="8" id="KW-0547">Nucleotide-binding</keyword>
<reference evidence="13 14" key="1">
    <citation type="submission" date="2025-04" db="UniProtKB">
        <authorList>
            <consortium name="RefSeq"/>
        </authorList>
    </citation>
    <scope>IDENTIFICATION</scope>
    <source>
        <tissue evidence="13 14">Leaf</tissue>
    </source>
</reference>
<dbReference type="InterPro" id="IPR013210">
    <property type="entry name" value="LRR_N_plant-typ"/>
</dbReference>
<dbReference type="InterPro" id="IPR001611">
    <property type="entry name" value="Leu-rich_rpt"/>
</dbReference>
<gene>
    <name evidence="13 14 15" type="primary">LOC110418671</name>
</gene>
<feature type="domain" description="Protein kinase" evidence="11">
    <location>
        <begin position="645"/>
        <end position="730"/>
    </location>
</feature>
<evidence type="ECO:0000256" key="9">
    <source>
        <dbReference type="SAM" id="Phobius"/>
    </source>
</evidence>
<dbReference type="Proteomes" id="UP000504621">
    <property type="component" value="Unplaced"/>
</dbReference>
<dbReference type="Gene3D" id="3.80.10.10">
    <property type="entry name" value="Ribonuclease Inhibitor"/>
    <property type="match status" value="3"/>
</dbReference>
<evidence type="ECO:0000256" key="8">
    <source>
        <dbReference type="PROSITE-ProRule" id="PRU10141"/>
    </source>
</evidence>
<dbReference type="RefSeq" id="XP_021287134.1">
    <property type="nucleotide sequence ID" value="XM_021431459.1"/>
</dbReference>